<dbReference type="InterPro" id="IPR036388">
    <property type="entry name" value="WH-like_DNA-bd_sf"/>
</dbReference>
<dbReference type="SMART" id="SM00862">
    <property type="entry name" value="Trans_reg_C"/>
    <property type="match status" value="1"/>
</dbReference>
<dbReference type="InterPro" id="IPR016032">
    <property type="entry name" value="Sig_transdc_resp-reg_C-effctor"/>
</dbReference>
<dbReference type="CDD" id="cd18159">
    <property type="entry name" value="REC_OmpR_NsrR-like"/>
    <property type="match status" value="1"/>
</dbReference>
<accession>A0A5M9HVJ8</accession>
<dbReference type="InterPro" id="IPR039420">
    <property type="entry name" value="WalR-like"/>
</dbReference>
<dbReference type="GO" id="GO:0032993">
    <property type="term" value="C:protein-DNA complex"/>
    <property type="evidence" value="ECO:0007669"/>
    <property type="project" value="TreeGrafter"/>
</dbReference>
<evidence type="ECO:0000256" key="3">
    <source>
        <dbReference type="ARBA" id="ARBA00023125"/>
    </source>
</evidence>
<comment type="caution">
    <text evidence="10">The sequence shown here is derived from an EMBL/GenBank/DDBJ whole genome shotgun (WGS) entry which is preliminary data.</text>
</comment>
<dbReference type="Gene3D" id="3.40.50.2300">
    <property type="match status" value="1"/>
</dbReference>
<evidence type="ECO:0000256" key="7">
    <source>
        <dbReference type="PROSITE-ProRule" id="PRU01091"/>
    </source>
</evidence>
<reference evidence="10" key="1">
    <citation type="submission" date="2019-07" db="EMBL/GenBank/DDBJ databases">
        <authorList>
            <person name="Wongkuna S."/>
            <person name="Scaria J."/>
        </authorList>
    </citation>
    <scope>NUCLEOTIDE SEQUENCE [LARGE SCALE GENOMIC DNA]</scope>
    <source>
        <strain evidence="10">SW178</strain>
    </source>
</reference>
<dbReference type="SMART" id="SM00448">
    <property type="entry name" value="REC"/>
    <property type="match status" value="1"/>
</dbReference>
<evidence type="ECO:0000256" key="4">
    <source>
        <dbReference type="ARBA" id="ARBA00023163"/>
    </source>
</evidence>
<evidence type="ECO:0000256" key="1">
    <source>
        <dbReference type="ARBA" id="ARBA00018672"/>
    </source>
</evidence>
<comment type="function">
    <text evidence="5">May play the central regulatory role in sporulation. It may be an element of the effector pathway responsible for the activation of sporulation genes in response to nutritional stress. Spo0A may act in concert with spo0H (a sigma factor) to control the expression of some genes that are critical to the sporulation process.</text>
</comment>
<dbReference type="Pfam" id="PF00072">
    <property type="entry name" value="Response_reg"/>
    <property type="match status" value="1"/>
</dbReference>
<dbReference type="Proteomes" id="UP000322025">
    <property type="component" value="Unassembled WGS sequence"/>
</dbReference>
<protein>
    <recommendedName>
        <fullName evidence="1">Stage 0 sporulation protein A homolog</fullName>
    </recommendedName>
</protein>
<dbReference type="InterPro" id="IPR001867">
    <property type="entry name" value="OmpR/PhoB-type_DNA-bd"/>
</dbReference>
<evidence type="ECO:0000256" key="5">
    <source>
        <dbReference type="ARBA" id="ARBA00024867"/>
    </source>
</evidence>
<evidence type="ECO:0000259" key="9">
    <source>
        <dbReference type="PROSITE" id="PS51755"/>
    </source>
</evidence>
<keyword evidence="11" id="KW-1185">Reference proteome</keyword>
<dbReference type="Gene3D" id="1.10.10.10">
    <property type="entry name" value="Winged helix-like DNA-binding domain superfamily/Winged helix DNA-binding domain"/>
    <property type="match status" value="1"/>
</dbReference>
<sequence>MYKILIVEDDLPMAQAIQKEMEMWGNEAEYVQDFQNVISAFTGYDPHLVLMDITLPFYNGYHWCSEIRKISNVPIIFISSAADNMNIIMAVNMGGDDFVAKPFDLSVLTAKVQAVLRRTYDLAGKIPVLEHRGAILNLYDTTLTYDGNKIDLTKNEFRILQTLMENKGRLVSRDTLMTKLWETDDYIEENTLTVNIARLRKKLEKAGLTEFITTKVGEGYIVTAETKGETKL</sequence>
<dbReference type="PANTHER" id="PTHR48111">
    <property type="entry name" value="REGULATOR OF RPOS"/>
    <property type="match status" value="1"/>
</dbReference>
<dbReference type="GO" id="GO:0006355">
    <property type="term" value="P:regulation of DNA-templated transcription"/>
    <property type="evidence" value="ECO:0007669"/>
    <property type="project" value="InterPro"/>
</dbReference>
<keyword evidence="4" id="KW-0804">Transcription</keyword>
<dbReference type="Pfam" id="PF00486">
    <property type="entry name" value="Trans_reg_C"/>
    <property type="match status" value="1"/>
</dbReference>
<evidence type="ECO:0000256" key="2">
    <source>
        <dbReference type="ARBA" id="ARBA00023015"/>
    </source>
</evidence>
<dbReference type="RefSeq" id="WP_087152329.1">
    <property type="nucleotide sequence ID" value="NZ_VMSO01000017.1"/>
</dbReference>
<dbReference type="GO" id="GO:0000976">
    <property type="term" value="F:transcription cis-regulatory region binding"/>
    <property type="evidence" value="ECO:0007669"/>
    <property type="project" value="TreeGrafter"/>
</dbReference>
<dbReference type="SUPFAM" id="SSF52172">
    <property type="entry name" value="CheY-like"/>
    <property type="match status" value="1"/>
</dbReference>
<dbReference type="InterPro" id="IPR001789">
    <property type="entry name" value="Sig_transdc_resp-reg_receiver"/>
</dbReference>
<dbReference type="SUPFAM" id="SSF46894">
    <property type="entry name" value="C-terminal effector domain of the bipartite response regulators"/>
    <property type="match status" value="1"/>
</dbReference>
<keyword evidence="2" id="KW-0805">Transcription regulation</keyword>
<proteinExistence type="predicted"/>
<feature type="DNA-binding region" description="OmpR/PhoB-type" evidence="7">
    <location>
        <begin position="126"/>
        <end position="224"/>
    </location>
</feature>
<dbReference type="OrthoDB" id="9790442at2"/>
<evidence type="ECO:0000256" key="6">
    <source>
        <dbReference type="PROSITE-ProRule" id="PRU00169"/>
    </source>
</evidence>
<feature type="domain" description="Response regulatory" evidence="8">
    <location>
        <begin position="3"/>
        <end position="116"/>
    </location>
</feature>
<organism evidence="10 11">
    <name type="scientific">Mediterraneibacter catenae</name>
    <dbReference type="NCBI Taxonomy" id="2594882"/>
    <lineage>
        <taxon>Bacteria</taxon>
        <taxon>Bacillati</taxon>
        <taxon>Bacillota</taxon>
        <taxon>Clostridia</taxon>
        <taxon>Lachnospirales</taxon>
        <taxon>Lachnospiraceae</taxon>
        <taxon>Mediterraneibacter</taxon>
    </lineage>
</organism>
<dbReference type="PROSITE" id="PS50110">
    <property type="entry name" value="RESPONSE_REGULATORY"/>
    <property type="match status" value="1"/>
</dbReference>
<name>A0A5M9HVJ8_9FIRM</name>
<keyword evidence="3 7" id="KW-0238">DNA-binding</keyword>
<dbReference type="GO" id="GO:0005829">
    <property type="term" value="C:cytosol"/>
    <property type="evidence" value="ECO:0007669"/>
    <property type="project" value="TreeGrafter"/>
</dbReference>
<dbReference type="PROSITE" id="PS51755">
    <property type="entry name" value="OMPR_PHOB"/>
    <property type="match status" value="1"/>
</dbReference>
<feature type="modified residue" description="4-aspartylphosphate" evidence="6">
    <location>
        <position position="52"/>
    </location>
</feature>
<dbReference type="InterPro" id="IPR011006">
    <property type="entry name" value="CheY-like_superfamily"/>
</dbReference>
<evidence type="ECO:0000259" key="8">
    <source>
        <dbReference type="PROSITE" id="PS50110"/>
    </source>
</evidence>
<dbReference type="EMBL" id="VMSO01000017">
    <property type="protein sequence ID" value="KAA8500748.1"/>
    <property type="molecule type" value="Genomic_DNA"/>
</dbReference>
<gene>
    <name evidence="10" type="ORF">FNY66_11735</name>
</gene>
<dbReference type="CDD" id="cd00383">
    <property type="entry name" value="trans_reg_C"/>
    <property type="match status" value="1"/>
</dbReference>
<dbReference type="PANTHER" id="PTHR48111:SF43">
    <property type="entry name" value="STAGE 0 SPORULATION PROTEIN A HOMOLOG"/>
    <property type="match status" value="1"/>
</dbReference>
<feature type="domain" description="OmpR/PhoB-type" evidence="9">
    <location>
        <begin position="126"/>
        <end position="224"/>
    </location>
</feature>
<keyword evidence="6" id="KW-0597">Phosphoprotein</keyword>
<dbReference type="GO" id="GO:0000156">
    <property type="term" value="F:phosphorelay response regulator activity"/>
    <property type="evidence" value="ECO:0007669"/>
    <property type="project" value="TreeGrafter"/>
</dbReference>
<dbReference type="AlphaFoldDB" id="A0A5M9HVJ8"/>
<evidence type="ECO:0000313" key="10">
    <source>
        <dbReference type="EMBL" id="KAA8500748.1"/>
    </source>
</evidence>
<evidence type="ECO:0000313" key="11">
    <source>
        <dbReference type="Proteomes" id="UP000322025"/>
    </source>
</evidence>